<evidence type="ECO:0000313" key="2">
    <source>
        <dbReference type="Proteomes" id="UP000800200"/>
    </source>
</evidence>
<name>A0A6A6DR92_9PEZI</name>
<dbReference type="EMBL" id="ML994655">
    <property type="protein sequence ID" value="KAF2180922.1"/>
    <property type="molecule type" value="Genomic_DNA"/>
</dbReference>
<reference evidence="1" key="1">
    <citation type="journal article" date="2020" name="Stud. Mycol.">
        <title>101 Dothideomycetes genomes: a test case for predicting lifestyles and emergence of pathogens.</title>
        <authorList>
            <person name="Haridas S."/>
            <person name="Albert R."/>
            <person name="Binder M."/>
            <person name="Bloem J."/>
            <person name="Labutti K."/>
            <person name="Salamov A."/>
            <person name="Andreopoulos B."/>
            <person name="Baker S."/>
            <person name="Barry K."/>
            <person name="Bills G."/>
            <person name="Bluhm B."/>
            <person name="Cannon C."/>
            <person name="Castanera R."/>
            <person name="Culley D."/>
            <person name="Daum C."/>
            <person name="Ezra D."/>
            <person name="Gonzalez J."/>
            <person name="Henrissat B."/>
            <person name="Kuo A."/>
            <person name="Liang C."/>
            <person name="Lipzen A."/>
            <person name="Lutzoni F."/>
            <person name="Magnuson J."/>
            <person name="Mondo S."/>
            <person name="Nolan M."/>
            <person name="Ohm R."/>
            <person name="Pangilinan J."/>
            <person name="Park H.-J."/>
            <person name="Ramirez L."/>
            <person name="Alfaro M."/>
            <person name="Sun H."/>
            <person name="Tritt A."/>
            <person name="Yoshinaga Y."/>
            <person name="Zwiers L.-H."/>
            <person name="Turgeon B."/>
            <person name="Goodwin S."/>
            <person name="Spatafora J."/>
            <person name="Crous P."/>
            <person name="Grigoriev I."/>
        </authorList>
    </citation>
    <scope>NUCLEOTIDE SEQUENCE</scope>
    <source>
        <strain evidence="1">CBS 207.26</strain>
    </source>
</reference>
<dbReference type="Proteomes" id="UP000800200">
    <property type="component" value="Unassembled WGS sequence"/>
</dbReference>
<protein>
    <submittedName>
        <fullName evidence="1">Uncharacterized protein</fullName>
    </submittedName>
</protein>
<accession>A0A6A6DR92</accession>
<proteinExistence type="predicted"/>
<gene>
    <name evidence="1" type="ORF">K469DRAFT_266795</name>
</gene>
<dbReference type="AlphaFoldDB" id="A0A6A6DR92"/>
<sequence>MIEVLNAVQRFELVDGGIKFIYTQVLFRQDGITFYARSPNRHVGREVDVGRLENIMPIPPEAYCPLLPSSYTIAPDRPRSTCTKRKPALLREVQHKPVFRLNDDGWHFDSQCHWSQIPISEVHPISQPLKRGLDLGHASIVNGEDLGVSLTACD</sequence>
<keyword evidence="2" id="KW-1185">Reference proteome</keyword>
<evidence type="ECO:0000313" key="1">
    <source>
        <dbReference type="EMBL" id="KAF2180922.1"/>
    </source>
</evidence>
<organism evidence="1 2">
    <name type="scientific">Zopfia rhizophila CBS 207.26</name>
    <dbReference type="NCBI Taxonomy" id="1314779"/>
    <lineage>
        <taxon>Eukaryota</taxon>
        <taxon>Fungi</taxon>
        <taxon>Dikarya</taxon>
        <taxon>Ascomycota</taxon>
        <taxon>Pezizomycotina</taxon>
        <taxon>Dothideomycetes</taxon>
        <taxon>Dothideomycetes incertae sedis</taxon>
        <taxon>Zopfiaceae</taxon>
        <taxon>Zopfia</taxon>
    </lineage>
</organism>